<dbReference type="SMART" id="SM00671">
    <property type="entry name" value="SEL1"/>
    <property type="match status" value="1"/>
</dbReference>
<dbReference type="RefSeq" id="WP_162410363.1">
    <property type="nucleotide sequence ID" value="NZ_PDWN01000008.1"/>
</dbReference>
<gene>
    <name evidence="1" type="ORF">CSC65_09570</name>
</gene>
<evidence type="ECO:0000313" key="1">
    <source>
        <dbReference type="EMBL" id="KAF1694417.1"/>
    </source>
</evidence>
<sequence>MNPNPFERSGPGLGLRRNPRAGWILAALLPLGFPLAASTGPSGPVRVLQWEGEVERPTFGSYVGEPDIAPELLTEGFLAAHPDIRWRREGLHAFHHKRYDEAHTMFRRAASYADKASMAMLAEMYWKGLGVAQDKPMGYVWMDLAAERLYPNFTILRESYWGQLSKAEQDAAIDRGQALLAEFGDDAAKPRLERILRTEGRKVTGSRTGSVGFVRIIPMTGPMAGKGTTLRADDYYRKDYWEPARYWVWQDEVWKAPQKENVDVGDVEPVKAGD</sequence>
<accession>A0ABQ6Z6Z7</accession>
<dbReference type="SUPFAM" id="SSF81901">
    <property type="entry name" value="HCP-like"/>
    <property type="match status" value="1"/>
</dbReference>
<keyword evidence="2" id="KW-1185">Reference proteome</keyword>
<evidence type="ECO:0000313" key="2">
    <source>
        <dbReference type="Proteomes" id="UP000788419"/>
    </source>
</evidence>
<organism evidence="1 2">
    <name type="scientific">Pseudoxanthomonas daejeonensis</name>
    <dbReference type="NCBI Taxonomy" id="266062"/>
    <lineage>
        <taxon>Bacteria</taxon>
        <taxon>Pseudomonadati</taxon>
        <taxon>Pseudomonadota</taxon>
        <taxon>Gammaproteobacteria</taxon>
        <taxon>Lysobacterales</taxon>
        <taxon>Lysobacteraceae</taxon>
        <taxon>Pseudoxanthomonas</taxon>
    </lineage>
</organism>
<name>A0ABQ6Z6Z7_9GAMM</name>
<dbReference type="Gene3D" id="1.25.40.10">
    <property type="entry name" value="Tetratricopeptide repeat domain"/>
    <property type="match status" value="1"/>
</dbReference>
<dbReference type="EMBL" id="PDWN01000008">
    <property type="protein sequence ID" value="KAF1694417.1"/>
    <property type="molecule type" value="Genomic_DNA"/>
</dbReference>
<comment type="caution">
    <text evidence="1">The sequence shown here is derived from an EMBL/GenBank/DDBJ whole genome shotgun (WGS) entry which is preliminary data.</text>
</comment>
<dbReference type="InterPro" id="IPR011990">
    <property type="entry name" value="TPR-like_helical_dom_sf"/>
</dbReference>
<reference evidence="1 2" key="1">
    <citation type="submission" date="2017-10" db="EMBL/GenBank/DDBJ databases">
        <title>Whole genome sequencing of members of genus Pseudoxanthomonas.</title>
        <authorList>
            <person name="Kumar S."/>
            <person name="Bansal K."/>
            <person name="Kaur A."/>
            <person name="Patil P."/>
            <person name="Sharma S."/>
            <person name="Patil P.B."/>
        </authorList>
    </citation>
    <scope>NUCLEOTIDE SEQUENCE [LARGE SCALE GENOMIC DNA]</scope>
    <source>
        <strain evidence="1 2">DSM 17801</strain>
    </source>
</reference>
<dbReference type="Proteomes" id="UP000788419">
    <property type="component" value="Unassembled WGS sequence"/>
</dbReference>
<protein>
    <recommendedName>
        <fullName evidence="3">Sel1 repeat family protein</fullName>
    </recommendedName>
</protein>
<proteinExistence type="predicted"/>
<evidence type="ECO:0008006" key="3">
    <source>
        <dbReference type="Google" id="ProtNLM"/>
    </source>
</evidence>
<dbReference type="InterPro" id="IPR006597">
    <property type="entry name" value="Sel1-like"/>
</dbReference>